<reference evidence="2" key="1">
    <citation type="submission" date="2023-03" db="EMBL/GenBank/DDBJ databases">
        <title>Massive genome expansion in bonnet fungi (Mycena s.s.) driven by repeated elements and novel gene families across ecological guilds.</title>
        <authorList>
            <consortium name="Lawrence Berkeley National Laboratory"/>
            <person name="Harder C.B."/>
            <person name="Miyauchi S."/>
            <person name="Viragh M."/>
            <person name="Kuo A."/>
            <person name="Thoen E."/>
            <person name="Andreopoulos B."/>
            <person name="Lu D."/>
            <person name="Skrede I."/>
            <person name="Drula E."/>
            <person name="Henrissat B."/>
            <person name="Morin E."/>
            <person name="Kohler A."/>
            <person name="Barry K."/>
            <person name="LaButti K."/>
            <person name="Morin E."/>
            <person name="Salamov A."/>
            <person name="Lipzen A."/>
            <person name="Mereny Z."/>
            <person name="Hegedus B."/>
            <person name="Baldrian P."/>
            <person name="Stursova M."/>
            <person name="Weitz H."/>
            <person name="Taylor A."/>
            <person name="Grigoriev I.V."/>
            <person name="Nagy L.G."/>
            <person name="Martin F."/>
            <person name="Kauserud H."/>
        </authorList>
    </citation>
    <scope>NUCLEOTIDE SEQUENCE</scope>
    <source>
        <strain evidence="2">CBHHK002</strain>
    </source>
</reference>
<dbReference type="Proteomes" id="UP001218218">
    <property type="component" value="Unassembled WGS sequence"/>
</dbReference>
<accession>A0AAD7AM41</accession>
<name>A0AAD7AM41_9AGAR</name>
<comment type="caution">
    <text evidence="2">The sequence shown here is derived from an EMBL/GenBank/DDBJ whole genome shotgun (WGS) entry which is preliminary data.</text>
</comment>
<proteinExistence type="predicted"/>
<sequence>MLYFHSLLLFAAVVRSFPTASPVEGPSEEMIPVPGAGWRPKSSVHEIPHGGQVITVGDEFHLLDAGGRVLHTMPTGAPSLKDPSHNISARTTKYTEGWVTTAVWDGTPSQPISSSKATWTVPSAPQTNWGFQILYYFNGIGADGVIFQPVLQFTFSWTVASWLVGPTGVFVTQSVPVKPGQVLNGVMTQTKKSATSWTLTSSFTGIANTTLSMTYASPMYIGWASAFEQYGVRMNHLDYPADTSMTFSNIELKFIGTAPTVAYRVINYLPAQGTTTITTNGGAAAKTVMHFPAPPVKLMTYCEWYNFTVACDSVSYPTAASVPLATAAIQCKTIDEQVFLPGTGGPGISAVNVTVGYNCFLYQNANCTGSKLKVDKSYPDLRLVSFDDTARAWSCNKA</sequence>
<organism evidence="2 3">
    <name type="scientific">Mycena albidolilacea</name>
    <dbReference type="NCBI Taxonomy" id="1033008"/>
    <lineage>
        <taxon>Eukaryota</taxon>
        <taxon>Fungi</taxon>
        <taxon>Dikarya</taxon>
        <taxon>Basidiomycota</taxon>
        <taxon>Agaricomycotina</taxon>
        <taxon>Agaricomycetes</taxon>
        <taxon>Agaricomycetidae</taxon>
        <taxon>Agaricales</taxon>
        <taxon>Marasmiineae</taxon>
        <taxon>Mycenaceae</taxon>
        <taxon>Mycena</taxon>
    </lineage>
</organism>
<feature type="signal peptide" evidence="1">
    <location>
        <begin position="1"/>
        <end position="16"/>
    </location>
</feature>
<gene>
    <name evidence="2" type="ORF">DFH08DRAFT_841507</name>
</gene>
<feature type="chain" id="PRO_5041934877" evidence="1">
    <location>
        <begin position="17"/>
        <end position="398"/>
    </location>
</feature>
<keyword evidence="3" id="KW-1185">Reference proteome</keyword>
<evidence type="ECO:0000313" key="2">
    <source>
        <dbReference type="EMBL" id="KAJ7362806.1"/>
    </source>
</evidence>
<protein>
    <submittedName>
        <fullName evidence="2">Uncharacterized protein</fullName>
    </submittedName>
</protein>
<evidence type="ECO:0000256" key="1">
    <source>
        <dbReference type="SAM" id="SignalP"/>
    </source>
</evidence>
<evidence type="ECO:0000313" key="3">
    <source>
        <dbReference type="Proteomes" id="UP001218218"/>
    </source>
</evidence>
<dbReference type="EMBL" id="JARIHO010000004">
    <property type="protein sequence ID" value="KAJ7362806.1"/>
    <property type="molecule type" value="Genomic_DNA"/>
</dbReference>
<keyword evidence="1" id="KW-0732">Signal</keyword>
<dbReference type="AlphaFoldDB" id="A0AAD7AM41"/>